<evidence type="ECO:0000259" key="10">
    <source>
        <dbReference type="PROSITE" id="PS50262"/>
    </source>
</evidence>
<keyword evidence="7 11" id="KW-0675">Receptor</keyword>
<evidence type="ECO:0000256" key="7">
    <source>
        <dbReference type="ARBA" id="ARBA00023170"/>
    </source>
</evidence>
<dbReference type="InterPro" id="IPR000276">
    <property type="entry name" value="GPCR_Rhodpsn"/>
</dbReference>
<dbReference type="AlphaFoldDB" id="A0AAW1J1K6"/>
<evidence type="ECO:0000313" key="11">
    <source>
        <dbReference type="EMBL" id="KAK9696431.1"/>
    </source>
</evidence>
<dbReference type="EMBL" id="JASPKY010000451">
    <property type="protein sequence ID" value="KAK9696431.1"/>
    <property type="molecule type" value="Genomic_DNA"/>
</dbReference>
<feature type="transmembrane region" description="Helical" evidence="9">
    <location>
        <begin position="16"/>
        <end position="39"/>
    </location>
</feature>
<evidence type="ECO:0000256" key="2">
    <source>
        <dbReference type="ARBA" id="ARBA00010663"/>
    </source>
</evidence>
<keyword evidence="4 9" id="KW-1133">Transmembrane helix</keyword>
<evidence type="ECO:0000313" key="12">
    <source>
        <dbReference type="Proteomes" id="UP001458880"/>
    </source>
</evidence>
<organism evidence="11 12">
    <name type="scientific">Popillia japonica</name>
    <name type="common">Japanese beetle</name>
    <dbReference type="NCBI Taxonomy" id="7064"/>
    <lineage>
        <taxon>Eukaryota</taxon>
        <taxon>Metazoa</taxon>
        <taxon>Ecdysozoa</taxon>
        <taxon>Arthropoda</taxon>
        <taxon>Hexapoda</taxon>
        <taxon>Insecta</taxon>
        <taxon>Pterygota</taxon>
        <taxon>Neoptera</taxon>
        <taxon>Endopterygota</taxon>
        <taxon>Coleoptera</taxon>
        <taxon>Polyphaga</taxon>
        <taxon>Scarabaeiformia</taxon>
        <taxon>Scarabaeidae</taxon>
        <taxon>Rutelinae</taxon>
        <taxon>Popillia</taxon>
    </lineage>
</organism>
<comment type="caution">
    <text evidence="11">The sequence shown here is derived from an EMBL/GenBank/DDBJ whole genome shotgun (WGS) entry which is preliminary data.</text>
</comment>
<evidence type="ECO:0000256" key="8">
    <source>
        <dbReference type="ARBA" id="ARBA00023224"/>
    </source>
</evidence>
<dbReference type="Pfam" id="PF00001">
    <property type="entry name" value="7tm_1"/>
    <property type="match status" value="1"/>
</dbReference>
<keyword evidence="12" id="KW-1185">Reference proteome</keyword>
<dbReference type="PANTHER" id="PTHR24243:SF208">
    <property type="entry name" value="PYROKININ-1 RECEPTOR"/>
    <property type="match status" value="1"/>
</dbReference>
<dbReference type="GO" id="GO:0005886">
    <property type="term" value="C:plasma membrane"/>
    <property type="evidence" value="ECO:0007669"/>
    <property type="project" value="TreeGrafter"/>
</dbReference>
<reference evidence="11 12" key="1">
    <citation type="journal article" date="2024" name="BMC Genomics">
        <title>De novo assembly and annotation of Popillia japonica's genome with initial clues to its potential as an invasive pest.</title>
        <authorList>
            <person name="Cucini C."/>
            <person name="Boschi S."/>
            <person name="Funari R."/>
            <person name="Cardaioli E."/>
            <person name="Iannotti N."/>
            <person name="Marturano G."/>
            <person name="Paoli F."/>
            <person name="Bruttini M."/>
            <person name="Carapelli A."/>
            <person name="Frati F."/>
            <person name="Nardi F."/>
        </authorList>
    </citation>
    <scope>NUCLEOTIDE SEQUENCE [LARGE SCALE GENOMIC DNA]</scope>
    <source>
        <strain evidence="11">DMR45628</strain>
    </source>
</reference>
<dbReference type="InterPro" id="IPR017452">
    <property type="entry name" value="GPCR_Rhodpsn_7TM"/>
</dbReference>
<dbReference type="GO" id="GO:0008188">
    <property type="term" value="F:neuropeptide receptor activity"/>
    <property type="evidence" value="ECO:0007669"/>
    <property type="project" value="TreeGrafter"/>
</dbReference>
<feature type="domain" description="G-protein coupled receptors family 1 profile" evidence="10">
    <location>
        <begin position="30"/>
        <end position="117"/>
    </location>
</feature>
<dbReference type="SUPFAM" id="SSF81321">
    <property type="entry name" value="Family A G protein-coupled receptor-like"/>
    <property type="match status" value="1"/>
</dbReference>
<sequence length="117" mass="12603">MNNTTSLGNESPQIPILVLLCLIFVMGLLGNLSVCIVIINNNCMRTATNYYLFSLAVSDIVIIICSLLPWILNIFVGSVLAGDVCVIKEVMAKLGYFASLLTITTLSAESFGITKTP</sequence>
<keyword evidence="5" id="KW-0297">G-protein coupled receptor</keyword>
<dbReference type="PROSITE" id="PS50262">
    <property type="entry name" value="G_PROTEIN_RECEP_F1_2"/>
    <property type="match status" value="1"/>
</dbReference>
<evidence type="ECO:0000256" key="9">
    <source>
        <dbReference type="SAM" id="Phobius"/>
    </source>
</evidence>
<keyword evidence="3 9" id="KW-0812">Transmembrane</keyword>
<name>A0AAW1J1K6_POPJA</name>
<dbReference type="PRINTS" id="PR00237">
    <property type="entry name" value="GPCRRHODOPSN"/>
</dbReference>
<accession>A0AAW1J1K6</accession>
<evidence type="ECO:0000256" key="5">
    <source>
        <dbReference type="ARBA" id="ARBA00023040"/>
    </source>
</evidence>
<evidence type="ECO:0000256" key="1">
    <source>
        <dbReference type="ARBA" id="ARBA00004141"/>
    </source>
</evidence>
<evidence type="ECO:0000256" key="4">
    <source>
        <dbReference type="ARBA" id="ARBA00022989"/>
    </source>
</evidence>
<feature type="transmembrane region" description="Helical" evidence="9">
    <location>
        <begin position="51"/>
        <end position="76"/>
    </location>
</feature>
<dbReference type="PANTHER" id="PTHR24243">
    <property type="entry name" value="G-PROTEIN COUPLED RECEPTOR"/>
    <property type="match status" value="1"/>
</dbReference>
<keyword evidence="8" id="KW-0807">Transducer</keyword>
<proteinExistence type="inferred from homology"/>
<comment type="subcellular location">
    <subcellularLocation>
        <location evidence="1">Membrane</location>
        <topology evidence="1">Multi-pass membrane protein</topology>
    </subcellularLocation>
</comment>
<keyword evidence="6 9" id="KW-0472">Membrane</keyword>
<comment type="similarity">
    <text evidence="2">Belongs to the G-protein coupled receptor 1 family.</text>
</comment>
<gene>
    <name evidence="11" type="ORF">QE152_g31918</name>
</gene>
<dbReference type="Gene3D" id="1.20.1070.10">
    <property type="entry name" value="Rhodopsin 7-helix transmembrane proteins"/>
    <property type="match status" value="1"/>
</dbReference>
<evidence type="ECO:0000256" key="6">
    <source>
        <dbReference type="ARBA" id="ARBA00023136"/>
    </source>
</evidence>
<protein>
    <submittedName>
        <fullName evidence="11">7 transmembrane receptor (Rhodopsin family)</fullName>
    </submittedName>
</protein>
<dbReference type="Proteomes" id="UP001458880">
    <property type="component" value="Unassembled WGS sequence"/>
</dbReference>
<evidence type="ECO:0000256" key="3">
    <source>
        <dbReference type="ARBA" id="ARBA00022692"/>
    </source>
</evidence>